<sequence>NEEERESWSERRRKEQLKCEQSDVQPDLGMHDCQRSIMFCSFRPTSSEWNENHAESG</sequence>
<organism evidence="2 3">
    <name type="scientific">Onchocerca ochengi</name>
    <name type="common">Filarial nematode worm</name>
    <dbReference type="NCBI Taxonomy" id="42157"/>
    <lineage>
        <taxon>Eukaryota</taxon>
        <taxon>Metazoa</taxon>
        <taxon>Ecdysozoa</taxon>
        <taxon>Nematoda</taxon>
        <taxon>Chromadorea</taxon>
        <taxon>Rhabditida</taxon>
        <taxon>Spirurina</taxon>
        <taxon>Spiruromorpha</taxon>
        <taxon>Filarioidea</taxon>
        <taxon>Onchocercidae</taxon>
        <taxon>Onchocerca</taxon>
    </lineage>
</organism>
<name>A0A3P7NH21_ONCOC</name>
<accession>A0A3P7NH21</accession>
<reference evidence="2 3" key="1">
    <citation type="submission" date="2018-08" db="EMBL/GenBank/DDBJ databases">
        <authorList>
            <person name="Laetsch R D."/>
            <person name="Stevens L."/>
            <person name="Kumar S."/>
            <person name="Blaxter L. M."/>
        </authorList>
    </citation>
    <scope>NUCLEOTIDE SEQUENCE [LARGE SCALE GENOMIC DNA]</scope>
</reference>
<feature type="non-terminal residue" evidence="2">
    <location>
        <position position="1"/>
    </location>
</feature>
<proteinExistence type="predicted"/>
<dbReference type="EMBL" id="UYRW01018274">
    <property type="protein sequence ID" value="VDN04966.1"/>
    <property type="molecule type" value="Genomic_DNA"/>
</dbReference>
<gene>
    <name evidence="2" type="ORF">NOO_LOCUS13737</name>
</gene>
<dbReference type="AlphaFoldDB" id="A0A3P7NH21"/>
<dbReference type="Proteomes" id="UP000271087">
    <property type="component" value="Unassembled WGS sequence"/>
</dbReference>
<protein>
    <submittedName>
        <fullName evidence="2">Uncharacterized protein</fullName>
    </submittedName>
</protein>
<evidence type="ECO:0000313" key="3">
    <source>
        <dbReference type="Proteomes" id="UP000271087"/>
    </source>
</evidence>
<evidence type="ECO:0000313" key="2">
    <source>
        <dbReference type="EMBL" id="VDN04966.1"/>
    </source>
</evidence>
<feature type="region of interest" description="Disordered" evidence="1">
    <location>
        <begin position="1"/>
        <end position="21"/>
    </location>
</feature>
<keyword evidence="3" id="KW-1185">Reference proteome</keyword>
<evidence type="ECO:0000256" key="1">
    <source>
        <dbReference type="SAM" id="MobiDB-lite"/>
    </source>
</evidence>